<evidence type="ECO:0000256" key="2">
    <source>
        <dbReference type="ARBA" id="ARBA00007349"/>
    </source>
</evidence>
<dbReference type="InterPro" id="IPR001898">
    <property type="entry name" value="SLC13A/DASS"/>
</dbReference>
<feature type="non-terminal residue" evidence="7">
    <location>
        <position position="1"/>
    </location>
</feature>
<evidence type="ECO:0000256" key="1">
    <source>
        <dbReference type="ARBA" id="ARBA00004141"/>
    </source>
</evidence>
<dbReference type="AlphaFoldDB" id="W1YQQ6"/>
<reference evidence="7" key="1">
    <citation type="submission" date="2013-12" db="EMBL/GenBank/DDBJ databases">
        <title>A Varibaculum cambriense genome reconstructed from a premature infant gut community with otherwise low bacterial novelty that shifts toward anaerobic metabolism during the third week of life.</title>
        <authorList>
            <person name="Brown C.T."/>
            <person name="Sharon I."/>
            <person name="Thomas B.C."/>
            <person name="Castelle C.J."/>
            <person name="Morowitz M.J."/>
            <person name="Banfield J.F."/>
        </authorList>
    </citation>
    <scope>NUCLEOTIDE SEQUENCE</scope>
</reference>
<evidence type="ECO:0000256" key="4">
    <source>
        <dbReference type="ARBA" id="ARBA00022989"/>
    </source>
</evidence>
<feature type="transmembrane region" description="Helical" evidence="6">
    <location>
        <begin position="53"/>
        <end position="76"/>
    </location>
</feature>
<dbReference type="InterPro" id="IPR030676">
    <property type="entry name" value="CitT-rel"/>
</dbReference>
<proteinExistence type="inferred from homology"/>
<dbReference type="PANTHER" id="PTHR42826">
    <property type="entry name" value="DICARBOXYLATE TRANSPORTER 2.1, CHLOROPLASTIC"/>
    <property type="match status" value="1"/>
</dbReference>
<organism evidence="7">
    <name type="scientific">human gut metagenome</name>
    <dbReference type="NCBI Taxonomy" id="408170"/>
    <lineage>
        <taxon>unclassified sequences</taxon>
        <taxon>metagenomes</taxon>
        <taxon>organismal metagenomes</taxon>
    </lineage>
</organism>
<keyword evidence="4 6" id="KW-1133">Transmembrane helix</keyword>
<accession>W1YQQ6</accession>
<comment type="caution">
    <text evidence="7">The sequence shown here is derived from an EMBL/GenBank/DDBJ whole genome shotgun (WGS) entry which is preliminary data.</text>
</comment>
<dbReference type="GO" id="GO:0022857">
    <property type="term" value="F:transmembrane transporter activity"/>
    <property type="evidence" value="ECO:0007669"/>
    <property type="project" value="InterPro"/>
</dbReference>
<dbReference type="EMBL" id="AZMM01001340">
    <property type="protein sequence ID" value="ETJ44661.1"/>
    <property type="molecule type" value="Genomic_DNA"/>
</dbReference>
<comment type="similarity">
    <text evidence="2">Belongs to the SLC13A/DASS transporter (TC 2.A.47) family. DIT1 subfamily.</text>
</comment>
<evidence type="ECO:0000256" key="3">
    <source>
        <dbReference type="ARBA" id="ARBA00022692"/>
    </source>
</evidence>
<comment type="subcellular location">
    <subcellularLocation>
        <location evidence="1">Membrane</location>
        <topology evidence="1">Multi-pass membrane protein</topology>
    </subcellularLocation>
</comment>
<name>W1YQQ6_9ZZZZ</name>
<evidence type="ECO:0000256" key="6">
    <source>
        <dbReference type="SAM" id="Phobius"/>
    </source>
</evidence>
<dbReference type="Pfam" id="PF00939">
    <property type="entry name" value="Na_sulph_symp"/>
    <property type="match status" value="1"/>
</dbReference>
<gene>
    <name evidence="7" type="ORF">Q604_UNBC01340G0001</name>
</gene>
<evidence type="ECO:0000256" key="5">
    <source>
        <dbReference type="ARBA" id="ARBA00023136"/>
    </source>
</evidence>
<evidence type="ECO:0000313" key="7">
    <source>
        <dbReference type="EMBL" id="ETJ44661.1"/>
    </source>
</evidence>
<keyword evidence="3 6" id="KW-0812">Transmembrane</keyword>
<dbReference type="GO" id="GO:0016020">
    <property type="term" value="C:membrane"/>
    <property type="evidence" value="ECO:0007669"/>
    <property type="project" value="UniProtKB-SubCell"/>
</dbReference>
<sequence>YIKTIAMGAPIPFTILLFGLMNSPGCTLTHYSSGVTPIFFGAGYVPQGTWWRVGLAISVVSFLIHFWGGTLGMWLFGIL</sequence>
<protein>
    <submittedName>
        <fullName evidence="7">Anion transporter</fullName>
    </submittedName>
</protein>
<keyword evidence="5 6" id="KW-0472">Membrane</keyword>